<protein>
    <submittedName>
        <fullName evidence="7">SURP and G-patch domain-containing protein 1</fullName>
    </submittedName>
</protein>
<feature type="region of interest" description="Disordered" evidence="5">
    <location>
        <begin position="44"/>
        <end position="85"/>
    </location>
</feature>
<dbReference type="GO" id="GO:0003723">
    <property type="term" value="F:RNA binding"/>
    <property type="evidence" value="ECO:0007669"/>
    <property type="project" value="InterPro"/>
</dbReference>
<name>A0A9Q0NEQ5_9DIPT</name>
<feature type="region of interest" description="Disordered" evidence="5">
    <location>
        <begin position="313"/>
        <end position="364"/>
    </location>
</feature>
<comment type="caution">
    <text evidence="7">The sequence shown here is derived from an EMBL/GenBank/DDBJ whole genome shotgun (WGS) entry which is preliminary data.</text>
</comment>
<dbReference type="GO" id="GO:0006397">
    <property type="term" value="P:mRNA processing"/>
    <property type="evidence" value="ECO:0007669"/>
    <property type="project" value="UniProtKB-KW"/>
</dbReference>
<dbReference type="InterPro" id="IPR035967">
    <property type="entry name" value="SWAP/Surp_sf"/>
</dbReference>
<evidence type="ECO:0000256" key="5">
    <source>
        <dbReference type="SAM" id="MobiDB-lite"/>
    </source>
</evidence>
<keyword evidence="8" id="KW-1185">Reference proteome</keyword>
<dbReference type="InterPro" id="IPR000467">
    <property type="entry name" value="G_patch_dom"/>
</dbReference>
<feature type="compositionally biased region" description="Acidic residues" evidence="5">
    <location>
        <begin position="689"/>
        <end position="698"/>
    </location>
</feature>
<keyword evidence="3" id="KW-0508">mRNA splicing</keyword>
<dbReference type="PROSITE" id="PS50174">
    <property type="entry name" value="G_PATCH"/>
    <property type="match status" value="1"/>
</dbReference>
<feature type="compositionally biased region" description="Polar residues" evidence="5">
    <location>
        <begin position="107"/>
        <end position="120"/>
    </location>
</feature>
<organism evidence="7 8">
    <name type="scientific">Pseudolycoriella hygida</name>
    <dbReference type="NCBI Taxonomy" id="35572"/>
    <lineage>
        <taxon>Eukaryota</taxon>
        <taxon>Metazoa</taxon>
        <taxon>Ecdysozoa</taxon>
        <taxon>Arthropoda</taxon>
        <taxon>Hexapoda</taxon>
        <taxon>Insecta</taxon>
        <taxon>Pterygota</taxon>
        <taxon>Neoptera</taxon>
        <taxon>Endopterygota</taxon>
        <taxon>Diptera</taxon>
        <taxon>Nematocera</taxon>
        <taxon>Sciaroidea</taxon>
        <taxon>Sciaridae</taxon>
        <taxon>Pseudolycoriella</taxon>
    </lineage>
</organism>
<dbReference type="GO" id="GO:0008380">
    <property type="term" value="P:RNA splicing"/>
    <property type="evidence" value="ECO:0007669"/>
    <property type="project" value="UniProtKB-KW"/>
</dbReference>
<sequence length="1041" mass="118690">MSRRNMTTRIDRVAQMSMQEEIIAKRKLELLEKQKTVELAKQVQAAQTGGKATKKEAKSTNIQKQNAVSQEPAPPKNNFSNDGSFFENFKKITDAAKKKAQEVAIATTENPTPADSTNIADSIIAELIQAPPPPPPLPEPEKALPPPPALPVLIDDQKMLPNESSSLPDKEKKSESRTRDIQKSESDSIDKNQFSSQPTTNDSSRRDTKYSNQDHRMKKTTTRFSNPPTSKIPSLLDLPSENPFTKSDLPNSSNDSFFHNDDNMPSNNSKGSTNRFSQNQSNRFGNEQGSQNSKFSDSTNFSKDSSFGYRFGEKSNWSKSDQSNNRFADESPFANQFGGRDNFSNDNQKRFMNQNNSSRFSHDQFPCNSTQFTRFVQEPTRSGSNSQESFTLGQSAGKTDTPNPFPKDQDDRILPNAQFPNRFIQDATNNFVNAFGQNPASKLKSDDVVSTFPGMDVNVTPNNFMMTTAPPTEQRNLFPNQPMNRFVNASNQEGFGRTTPRFDDFPNSFHRTTFNAPPINQPANFITPQPNLQQPPPNFQSNNQQSNVISPFNSSAFGLNFTSPPPVNPLLHTIPQPLPMSLNKIPHPKDLDLNAIPEPQAHLGASNFAKSTDNDFIPTSVDALVALVAENDEYEDKLCSRKIELHSSLWFLSEKNSLAYRNYRQKVKELRTKLETNENDKYDPLEIDYKDDDIDDPPPYDANQSQSNDYDNDSDSEYMMDSKARNLKSMKRKLDSDSRDFYSSDSDDHERYHERFCEIDEKPFKAEKDSEPDVQTHKSNRKSRWGDRVDVATTSTPQPLMSLSLLTMPTFASQQKPLLTSVKRTDPALLNYARQNYGTVDLNEEDWKKCEDHFKVNLLYQDMLKKREEIDRMARSGRFKYEYDSDEDVDGGTWEHKMRSSEMEATSRWAEALNKQAEGKHHLQHFLPPEELKKFMEKYDSKLNNCEPDISDYKEYKLKEDNIGFQMLQKLGWKQGEGLRPDGIVDPVNKAQPRDSNQGLGVLQSSEIESSDNEYDAYRKRMMLAYRFRPNPLNNPRRAYY</sequence>
<proteinExistence type="predicted"/>
<comment type="subcellular location">
    <subcellularLocation>
        <location evidence="1">Nucleus</location>
    </subcellularLocation>
</comment>
<evidence type="ECO:0000313" key="7">
    <source>
        <dbReference type="EMBL" id="KAJ6648136.1"/>
    </source>
</evidence>
<feature type="compositionally biased region" description="Polar residues" evidence="5">
    <location>
        <begin position="191"/>
        <end position="202"/>
    </location>
</feature>
<keyword evidence="2" id="KW-0507">mRNA processing</keyword>
<feature type="compositionally biased region" description="Basic and acidic residues" evidence="5">
    <location>
        <begin position="168"/>
        <end position="190"/>
    </location>
</feature>
<feature type="compositionally biased region" description="Polar residues" evidence="5">
    <location>
        <begin position="59"/>
        <end position="69"/>
    </location>
</feature>
<dbReference type="EMBL" id="WJQU01000001">
    <property type="protein sequence ID" value="KAJ6648136.1"/>
    <property type="molecule type" value="Genomic_DNA"/>
</dbReference>
<dbReference type="SMART" id="SM00443">
    <property type="entry name" value="G_patch"/>
    <property type="match status" value="1"/>
</dbReference>
<accession>A0A9Q0NEQ5</accession>
<feature type="compositionally biased region" description="Polar residues" evidence="5">
    <location>
        <begin position="222"/>
        <end position="232"/>
    </location>
</feature>
<feature type="compositionally biased region" description="Basic and acidic residues" evidence="5">
    <location>
        <begin position="203"/>
        <end position="215"/>
    </location>
</feature>
<evidence type="ECO:0000256" key="1">
    <source>
        <dbReference type="ARBA" id="ARBA00004123"/>
    </source>
</evidence>
<dbReference type="Pfam" id="PF01585">
    <property type="entry name" value="G-patch"/>
    <property type="match status" value="1"/>
</dbReference>
<evidence type="ECO:0000313" key="8">
    <source>
        <dbReference type="Proteomes" id="UP001151699"/>
    </source>
</evidence>
<feature type="compositionally biased region" description="Pro residues" evidence="5">
    <location>
        <begin position="130"/>
        <end position="150"/>
    </location>
</feature>
<dbReference type="Proteomes" id="UP001151699">
    <property type="component" value="Chromosome A"/>
</dbReference>
<evidence type="ECO:0000259" key="6">
    <source>
        <dbReference type="PROSITE" id="PS50174"/>
    </source>
</evidence>
<dbReference type="AlphaFoldDB" id="A0A9Q0NEQ5"/>
<feature type="compositionally biased region" description="Polar residues" evidence="5">
    <location>
        <begin position="378"/>
        <end position="402"/>
    </location>
</feature>
<feature type="region of interest" description="Disordered" evidence="5">
    <location>
        <begin position="681"/>
        <end position="717"/>
    </location>
</feature>
<feature type="region of interest" description="Disordered" evidence="5">
    <location>
        <begin position="103"/>
        <end position="299"/>
    </location>
</feature>
<evidence type="ECO:0000256" key="2">
    <source>
        <dbReference type="ARBA" id="ARBA00022664"/>
    </source>
</evidence>
<dbReference type="PANTHER" id="PTHR23340">
    <property type="entry name" value="ARGININE/SERINE RICH SPLICING FACTOR SF4/14"/>
    <property type="match status" value="1"/>
</dbReference>
<dbReference type="Gene3D" id="1.10.10.790">
    <property type="entry name" value="Surp module"/>
    <property type="match status" value="1"/>
</dbReference>
<feature type="region of interest" description="Disordered" evidence="5">
    <location>
        <begin position="763"/>
        <end position="788"/>
    </location>
</feature>
<feature type="compositionally biased region" description="Basic and acidic residues" evidence="5">
    <location>
        <begin position="763"/>
        <end position="776"/>
    </location>
</feature>
<feature type="compositionally biased region" description="Polar residues" evidence="5">
    <location>
        <begin position="342"/>
        <end position="359"/>
    </location>
</feature>
<feature type="compositionally biased region" description="Polar residues" evidence="5">
    <location>
        <begin position="315"/>
        <end position="326"/>
    </location>
</feature>
<dbReference type="OrthoDB" id="4822at2759"/>
<dbReference type="GO" id="GO:0005654">
    <property type="term" value="C:nucleoplasm"/>
    <property type="evidence" value="ECO:0007669"/>
    <property type="project" value="TreeGrafter"/>
</dbReference>
<feature type="region of interest" description="Disordered" evidence="5">
    <location>
        <begin position="378"/>
        <end position="413"/>
    </location>
</feature>
<evidence type="ECO:0000256" key="4">
    <source>
        <dbReference type="ARBA" id="ARBA00023242"/>
    </source>
</evidence>
<reference evidence="7" key="1">
    <citation type="submission" date="2022-07" db="EMBL/GenBank/DDBJ databases">
        <authorList>
            <person name="Trinca V."/>
            <person name="Uliana J.V.C."/>
            <person name="Torres T.T."/>
            <person name="Ward R.J."/>
            <person name="Monesi N."/>
        </authorList>
    </citation>
    <scope>NUCLEOTIDE SEQUENCE</scope>
    <source>
        <strain evidence="7">HSMRA1968</strain>
        <tissue evidence="7">Whole embryos</tissue>
    </source>
</reference>
<feature type="compositionally biased region" description="Polar residues" evidence="5">
    <location>
        <begin position="242"/>
        <end position="299"/>
    </location>
</feature>
<dbReference type="PANTHER" id="PTHR23340:SF0">
    <property type="entry name" value="SURP AND G-PATCH DOMAIN-CONTAINING PROTEIN 1 ISOFORM X1"/>
    <property type="match status" value="1"/>
</dbReference>
<evidence type="ECO:0000256" key="3">
    <source>
        <dbReference type="ARBA" id="ARBA00023187"/>
    </source>
</evidence>
<gene>
    <name evidence="7" type="primary">SUGP1</name>
    <name evidence="7" type="ORF">Bhyg_03361</name>
</gene>
<feature type="domain" description="G-patch" evidence="6">
    <location>
        <begin position="960"/>
        <end position="1005"/>
    </location>
</feature>
<dbReference type="InterPro" id="IPR040169">
    <property type="entry name" value="SUGP1/2"/>
</dbReference>
<keyword evidence="4" id="KW-0539">Nucleus</keyword>